<dbReference type="RefSeq" id="WP_241412529.1">
    <property type="nucleotide sequence ID" value="NZ_JAKZGO010000008.1"/>
</dbReference>
<accession>A0ABS9VDR3</accession>
<dbReference type="EMBL" id="JAKZGO010000008">
    <property type="protein sequence ID" value="MCH7414180.1"/>
    <property type="molecule type" value="Genomic_DNA"/>
</dbReference>
<protein>
    <submittedName>
        <fullName evidence="1">Uncharacterized protein</fullName>
    </submittedName>
</protein>
<proteinExistence type="predicted"/>
<evidence type="ECO:0000313" key="2">
    <source>
        <dbReference type="Proteomes" id="UP001165430"/>
    </source>
</evidence>
<keyword evidence="2" id="KW-1185">Reference proteome</keyword>
<evidence type="ECO:0000313" key="1">
    <source>
        <dbReference type="EMBL" id="MCH7414180.1"/>
    </source>
</evidence>
<dbReference type="Proteomes" id="UP001165430">
    <property type="component" value="Unassembled WGS sequence"/>
</dbReference>
<gene>
    <name evidence="1" type="ORF">MM213_11825</name>
</gene>
<sequence>MRYIKIRGYKKKISKIQGWINENLELDTEFLNERKYMYTKVYVDPWDSLTLTKSHIPEPKGKAKMEIIKGLEKNDGYGIRKLKIPNW</sequence>
<comment type="caution">
    <text evidence="1">The sequence shown here is derived from an EMBL/GenBank/DDBJ whole genome shotgun (WGS) entry which is preliminary data.</text>
</comment>
<name>A0ABS9VDR3_9BACT</name>
<reference evidence="1" key="1">
    <citation type="submission" date="2022-03" db="EMBL/GenBank/DDBJ databases">
        <title>De novo assembled genomes of Belliella spp. (Cyclobacteriaceae) strains.</title>
        <authorList>
            <person name="Szabo A."/>
            <person name="Korponai K."/>
            <person name="Felfoldi T."/>
        </authorList>
    </citation>
    <scope>NUCLEOTIDE SEQUENCE</scope>
    <source>
        <strain evidence="1">DSM 111903</strain>
    </source>
</reference>
<organism evidence="1 2">
    <name type="scientific">Belliella alkalica</name>
    <dbReference type="NCBI Taxonomy" id="1730871"/>
    <lineage>
        <taxon>Bacteria</taxon>
        <taxon>Pseudomonadati</taxon>
        <taxon>Bacteroidota</taxon>
        <taxon>Cytophagia</taxon>
        <taxon>Cytophagales</taxon>
        <taxon>Cyclobacteriaceae</taxon>
        <taxon>Belliella</taxon>
    </lineage>
</organism>